<sequence length="612" mass="64624">MQGGCRGHKCRGDAARVWGGHSRVAAGVQGGRSGVRAAQMHQGRCRVLAARTGRSWARGSAGAEGQPRDPPRTRAGCPGFGAGGGPACKGAAKGPAPRASCPPAPSWAPRSAPAPPVEGLRASPGAAGGAHSRGDPSAGTPPGGRSGSHQRRKRLPRACGVVTTCGASGRHRLCSSENPPPVPHFSGDGDRSQPYNWGHRGCRGSARSGGPGVPQCPPGTRSQLGPLLPGALLLAAPRARAATGSVLPRTPAHRALPKAPEASALLAPMPKFWGQQLRNCHFGYACASCGRGKFAVVKKCVEKATGREFAAKFLRKRRQGEDCRPDILHEVAVLEMAAASPHVIGLHAVYETPREIVLVLECAAGGEIFHQCVAEEDEAFTEKDVVRLLRQILSGVAFLHRHGVVHLDLKPQNILLTRSSPPGDIRIVDFGLSRRVDAVQEVREILGTPEYVAPEVLSYEPISTATDMWSVGVLTYVMLTGESPFLGDSKQETFLNIAQVNVRYPAELFQGISPLAVDFLRSLLIRDPRERAQAQQCLQHPWLAPGPDAAIGLAASEQAEEDVEPPVGPEGDEELVLVASCTLRCPCPQPGEAEPGGKPVLAPREVAREVLS</sequence>
<dbReference type="GO" id="GO:0005634">
    <property type="term" value="C:nucleus"/>
    <property type="evidence" value="ECO:0007669"/>
    <property type="project" value="TreeGrafter"/>
</dbReference>
<organism evidence="13 14">
    <name type="scientific">Anser cygnoides</name>
    <name type="common">Swan goose</name>
    <dbReference type="NCBI Taxonomy" id="8845"/>
    <lineage>
        <taxon>Eukaryota</taxon>
        <taxon>Metazoa</taxon>
        <taxon>Chordata</taxon>
        <taxon>Craniata</taxon>
        <taxon>Vertebrata</taxon>
        <taxon>Euteleostomi</taxon>
        <taxon>Archelosauria</taxon>
        <taxon>Archosauria</taxon>
        <taxon>Dinosauria</taxon>
        <taxon>Saurischia</taxon>
        <taxon>Theropoda</taxon>
        <taxon>Coelurosauria</taxon>
        <taxon>Aves</taxon>
        <taxon>Neognathae</taxon>
        <taxon>Galloanserae</taxon>
        <taxon>Anseriformes</taxon>
        <taxon>Anatidae</taxon>
        <taxon>Anserinae</taxon>
        <taxon>Anser</taxon>
    </lineage>
</organism>
<evidence type="ECO:0000256" key="9">
    <source>
        <dbReference type="ARBA" id="ARBA00048679"/>
    </source>
</evidence>
<dbReference type="GO" id="GO:0035556">
    <property type="term" value="P:intracellular signal transduction"/>
    <property type="evidence" value="ECO:0007669"/>
    <property type="project" value="TreeGrafter"/>
</dbReference>
<evidence type="ECO:0000256" key="6">
    <source>
        <dbReference type="ARBA" id="ARBA00022777"/>
    </source>
</evidence>
<evidence type="ECO:0000256" key="5">
    <source>
        <dbReference type="ARBA" id="ARBA00022741"/>
    </source>
</evidence>
<dbReference type="GO" id="GO:0005524">
    <property type="term" value="F:ATP binding"/>
    <property type="evidence" value="ECO:0007669"/>
    <property type="project" value="UniProtKB-KW"/>
</dbReference>
<dbReference type="Pfam" id="PF00069">
    <property type="entry name" value="Pkinase"/>
    <property type="match status" value="1"/>
</dbReference>
<evidence type="ECO:0000313" key="14">
    <source>
        <dbReference type="Proteomes" id="UP000694521"/>
    </source>
</evidence>
<dbReference type="InterPro" id="IPR008271">
    <property type="entry name" value="Ser/Thr_kinase_AS"/>
</dbReference>
<dbReference type="FunFam" id="3.30.200.20:FF:000175">
    <property type="entry name" value="Serine/threonine-protein kinase 17B"/>
    <property type="match status" value="1"/>
</dbReference>
<feature type="domain" description="Protein kinase" evidence="12">
    <location>
        <begin position="283"/>
        <end position="543"/>
    </location>
</feature>
<evidence type="ECO:0000256" key="2">
    <source>
        <dbReference type="ARBA" id="ARBA00022527"/>
    </source>
</evidence>
<comment type="catalytic activity">
    <reaction evidence="9">
        <text>L-seryl-[protein] + ATP = O-phospho-L-seryl-[protein] + ADP + H(+)</text>
        <dbReference type="Rhea" id="RHEA:17989"/>
        <dbReference type="Rhea" id="RHEA-COMP:9863"/>
        <dbReference type="Rhea" id="RHEA-COMP:11604"/>
        <dbReference type="ChEBI" id="CHEBI:15378"/>
        <dbReference type="ChEBI" id="CHEBI:29999"/>
        <dbReference type="ChEBI" id="CHEBI:30616"/>
        <dbReference type="ChEBI" id="CHEBI:83421"/>
        <dbReference type="ChEBI" id="CHEBI:456216"/>
        <dbReference type="EC" id="2.7.11.1"/>
    </reaction>
</comment>
<dbReference type="SMART" id="SM00220">
    <property type="entry name" value="S_TKc"/>
    <property type="match status" value="1"/>
</dbReference>
<dbReference type="PANTHER" id="PTHR24342:SF16">
    <property type="entry name" value="SERINE_THREONINE KINASE 17A-LIKE"/>
    <property type="match status" value="1"/>
</dbReference>
<feature type="compositionally biased region" description="Low complexity" evidence="11">
    <location>
        <begin position="88"/>
        <end position="99"/>
    </location>
</feature>
<accession>A0A8B9IKZ2</accession>
<evidence type="ECO:0000256" key="10">
    <source>
        <dbReference type="ARBA" id="ARBA00060827"/>
    </source>
</evidence>
<keyword evidence="2" id="KW-0723">Serine/threonine-protein kinase</keyword>
<dbReference type="EC" id="2.7.11.1" evidence="1"/>
<gene>
    <name evidence="13" type="primary">LOC106047992</name>
</gene>
<evidence type="ECO:0000256" key="7">
    <source>
        <dbReference type="ARBA" id="ARBA00022840"/>
    </source>
</evidence>
<evidence type="ECO:0000256" key="8">
    <source>
        <dbReference type="ARBA" id="ARBA00047899"/>
    </source>
</evidence>
<dbReference type="Ensembl" id="ENSACDT00005019348.1">
    <property type="protein sequence ID" value="ENSACDP00005016084.1"/>
    <property type="gene ID" value="ENSACDG00005011778.1"/>
</dbReference>
<reference evidence="13" key="1">
    <citation type="submission" date="2025-08" db="UniProtKB">
        <authorList>
            <consortium name="Ensembl"/>
        </authorList>
    </citation>
    <scope>IDENTIFICATION</scope>
</reference>
<dbReference type="GO" id="GO:0043065">
    <property type="term" value="P:positive regulation of apoptotic process"/>
    <property type="evidence" value="ECO:0007669"/>
    <property type="project" value="TreeGrafter"/>
</dbReference>
<evidence type="ECO:0000256" key="4">
    <source>
        <dbReference type="ARBA" id="ARBA00022679"/>
    </source>
</evidence>
<keyword evidence="5" id="KW-0547">Nucleotide-binding</keyword>
<evidence type="ECO:0000256" key="1">
    <source>
        <dbReference type="ARBA" id="ARBA00012513"/>
    </source>
</evidence>
<feature type="region of interest" description="Disordered" evidence="11">
    <location>
        <begin position="588"/>
        <end position="612"/>
    </location>
</feature>
<proteinExistence type="inferred from homology"/>
<dbReference type="PROSITE" id="PS00108">
    <property type="entry name" value="PROTEIN_KINASE_ST"/>
    <property type="match status" value="1"/>
</dbReference>
<dbReference type="SUPFAM" id="SSF56112">
    <property type="entry name" value="Protein kinase-like (PK-like)"/>
    <property type="match status" value="1"/>
</dbReference>
<dbReference type="PANTHER" id="PTHR24342">
    <property type="entry name" value="SERINE/THREONINE-PROTEIN KINASE 17"/>
    <property type="match status" value="1"/>
</dbReference>
<feature type="region of interest" description="Disordered" evidence="11">
    <location>
        <begin position="54"/>
        <end position="157"/>
    </location>
</feature>
<keyword evidence="7" id="KW-0067">ATP-binding</keyword>
<dbReference type="InterPro" id="IPR011009">
    <property type="entry name" value="Kinase-like_dom_sf"/>
</dbReference>
<keyword evidence="6" id="KW-0418">Kinase</keyword>
<keyword evidence="14" id="KW-1185">Reference proteome</keyword>
<dbReference type="Proteomes" id="UP000694521">
    <property type="component" value="Unplaced"/>
</dbReference>
<protein>
    <recommendedName>
        <fullName evidence="1">non-specific serine/threonine protein kinase</fullName>
        <ecNumber evidence="1">2.7.11.1</ecNumber>
    </recommendedName>
</protein>
<dbReference type="PROSITE" id="PS50011">
    <property type="entry name" value="PROTEIN_KINASE_DOM"/>
    <property type="match status" value="1"/>
</dbReference>
<dbReference type="AlphaFoldDB" id="A0A8B9IKZ2"/>
<feature type="region of interest" description="Disordered" evidence="11">
    <location>
        <begin position="173"/>
        <end position="222"/>
    </location>
</feature>
<evidence type="ECO:0000256" key="11">
    <source>
        <dbReference type="SAM" id="MobiDB-lite"/>
    </source>
</evidence>
<dbReference type="InterPro" id="IPR000719">
    <property type="entry name" value="Prot_kinase_dom"/>
</dbReference>
<evidence type="ECO:0000313" key="13">
    <source>
        <dbReference type="Ensembl" id="ENSACDP00005016084.1"/>
    </source>
</evidence>
<feature type="compositionally biased region" description="Gly residues" evidence="11">
    <location>
        <begin position="78"/>
        <end position="87"/>
    </location>
</feature>
<comment type="similarity">
    <text evidence="10">Belongs to the protein kinase superfamily. CAMK Ser/Thr protein kinase family. DAP kinase subfamily.</text>
</comment>
<dbReference type="GO" id="GO:0004674">
    <property type="term" value="F:protein serine/threonine kinase activity"/>
    <property type="evidence" value="ECO:0007669"/>
    <property type="project" value="UniProtKB-KW"/>
</dbReference>
<name>A0A8B9IKZ2_ANSCY</name>
<reference evidence="13" key="2">
    <citation type="submission" date="2025-09" db="UniProtKB">
        <authorList>
            <consortium name="Ensembl"/>
        </authorList>
    </citation>
    <scope>IDENTIFICATION</scope>
</reference>
<keyword evidence="3" id="KW-0597">Phosphoprotein</keyword>
<dbReference type="Gene3D" id="3.30.200.20">
    <property type="entry name" value="Phosphorylase Kinase, domain 1"/>
    <property type="match status" value="1"/>
</dbReference>
<dbReference type="Gene3D" id="1.10.510.10">
    <property type="entry name" value="Transferase(Phosphotransferase) domain 1"/>
    <property type="match status" value="1"/>
</dbReference>
<evidence type="ECO:0000256" key="3">
    <source>
        <dbReference type="ARBA" id="ARBA00022553"/>
    </source>
</evidence>
<feature type="compositionally biased region" description="Pro residues" evidence="11">
    <location>
        <begin position="100"/>
        <end position="116"/>
    </location>
</feature>
<evidence type="ECO:0000259" key="12">
    <source>
        <dbReference type="PROSITE" id="PS50011"/>
    </source>
</evidence>
<comment type="catalytic activity">
    <reaction evidence="8">
        <text>L-threonyl-[protein] + ATP = O-phospho-L-threonyl-[protein] + ADP + H(+)</text>
        <dbReference type="Rhea" id="RHEA:46608"/>
        <dbReference type="Rhea" id="RHEA-COMP:11060"/>
        <dbReference type="Rhea" id="RHEA-COMP:11605"/>
        <dbReference type="ChEBI" id="CHEBI:15378"/>
        <dbReference type="ChEBI" id="CHEBI:30013"/>
        <dbReference type="ChEBI" id="CHEBI:30616"/>
        <dbReference type="ChEBI" id="CHEBI:61977"/>
        <dbReference type="ChEBI" id="CHEBI:456216"/>
        <dbReference type="EC" id="2.7.11.1"/>
    </reaction>
</comment>
<dbReference type="FunFam" id="1.10.510.10:FF:002500">
    <property type="match status" value="1"/>
</dbReference>
<keyword evidence="4" id="KW-0808">Transferase</keyword>